<dbReference type="InterPro" id="IPR029058">
    <property type="entry name" value="AB_hydrolase_fold"/>
</dbReference>
<evidence type="ECO:0000256" key="1">
    <source>
        <dbReference type="ARBA" id="ARBA00022729"/>
    </source>
</evidence>
<gene>
    <name evidence="2" type="ORF">MKQ68_25690</name>
</gene>
<dbReference type="SUPFAM" id="SSF53474">
    <property type="entry name" value="alpha/beta-Hydrolases"/>
    <property type="match status" value="1"/>
</dbReference>
<dbReference type="Proteomes" id="UP001162741">
    <property type="component" value="Chromosome"/>
</dbReference>
<dbReference type="PANTHER" id="PTHR43037">
    <property type="entry name" value="UNNAMED PRODUCT-RELATED"/>
    <property type="match status" value="1"/>
</dbReference>
<sequence>MIAPQCSADEWWDTRSLDALYTEVLAKYNVDPSRVYLTGLSMGGYGAWNWGMKAADKFAAVAPICGGADYPDLVCNLKNKPVWVFHNANDPTVGVENSRNLVAALKKCGSTSVTYTENATGGHDAWTKAYNNPDLYTWMLKFKK</sequence>
<protein>
    <submittedName>
        <fullName evidence="2">Alpha/beta hydrolase-fold protein</fullName>
    </submittedName>
</protein>
<keyword evidence="2" id="KW-0378">Hydrolase</keyword>
<dbReference type="Gene3D" id="3.40.50.1820">
    <property type="entry name" value="alpha/beta hydrolase"/>
    <property type="match status" value="1"/>
</dbReference>
<organism evidence="2 3">
    <name type="scientific">Chitinophaga horti</name>
    <dbReference type="NCBI Taxonomy" id="2920382"/>
    <lineage>
        <taxon>Bacteria</taxon>
        <taxon>Pseudomonadati</taxon>
        <taxon>Bacteroidota</taxon>
        <taxon>Chitinophagia</taxon>
        <taxon>Chitinophagales</taxon>
        <taxon>Chitinophagaceae</taxon>
        <taxon>Chitinophaga</taxon>
    </lineage>
</organism>
<dbReference type="GO" id="GO:0016787">
    <property type="term" value="F:hydrolase activity"/>
    <property type="evidence" value="ECO:0007669"/>
    <property type="project" value="UniProtKB-KW"/>
</dbReference>
<reference evidence="2" key="1">
    <citation type="submission" date="2022-10" db="EMBL/GenBank/DDBJ databases">
        <title>Chitinophaga sp. nov., isolated from soil.</title>
        <authorList>
            <person name="Jeon C.O."/>
        </authorList>
    </citation>
    <scope>NUCLEOTIDE SEQUENCE</scope>
    <source>
        <strain evidence="2">R8</strain>
    </source>
</reference>
<dbReference type="InterPro" id="IPR050955">
    <property type="entry name" value="Plant_Biomass_Hydrol_Est"/>
</dbReference>
<keyword evidence="1" id="KW-0732">Signal</keyword>
<dbReference type="PANTHER" id="PTHR43037:SF1">
    <property type="entry name" value="BLL1128 PROTEIN"/>
    <property type="match status" value="1"/>
</dbReference>
<dbReference type="EMBL" id="CP107006">
    <property type="protein sequence ID" value="UYQ93462.1"/>
    <property type="molecule type" value="Genomic_DNA"/>
</dbReference>
<accession>A0ABY6J1C2</accession>
<evidence type="ECO:0000313" key="2">
    <source>
        <dbReference type="EMBL" id="UYQ93462.1"/>
    </source>
</evidence>
<dbReference type="InterPro" id="IPR000801">
    <property type="entry name" value="Esterase-like"/>
</dbReference>
<keyword evidence="3" id="KW-1185">Reference proteome</keyword>
<dbReference type="Pfam" id="PF00756">
    <property type="entry name" value="Esterase"/>
    <property type="match status" value="1"/>
</dbReference>
<evidence type="ECO:0000313" key="3">
    <source>
        <dbReference type="Proteomes" id="UP001162741"/>
    </source>
</evidence>
<name>A0ABY6J1C2_9BACT</name>
<dbReference type="RefSeq" id="WP_264281533.1">
    <property type="nucleotide sequence ID" value="NZ_CP107006.1"/>
</dbReference>
<proteinExistence type="predicted"/>